<evidence type="ECO:0000313" key="2">
    <source>
        <dbReference type="Proteomes" id="UP000821865"/>
    </source>
</evidence>
<dbReference type="Proteomes" id="UP000821865">
    <property type="component" value="Chromosome 1"/>
</dbReference>
<name>A0ACB8DZD3_DERSI</name>
<keyword evidence="2" id="KW-1185">Reference proteome</keyword>
<organism evidence="1 2">
    <name type="scientific">Dermacentor silvarum</name>
    <name type="common">Tick</name>
    <dbReference type="NCBI Taxonomy" id="543639"/>
    <lineage>
        <taxon>Eukaryota</taxon>
        <taxon>Metazoa</taxon>
        <taxon>Ecdysozoa</taxon>
        <taxon>Arthropoda</taxon>
        <taxon>Chelicerata</taxon>
        <taxon>Arachnida</taxon>
        <taxon>Acari</taxon>
        <taxon>Parasitiformes</taxon>
        <taxon>Ixodida</taxon>
        <taxon>Ixodoidea</taxon>
        <taxon>Ixodidae</taxon>
        <taxon>Rhipicephalinae</taxon>
        <taxon>Dermacentor</taxon>
    </lineage>
</organism>
<protein>
    <submittedName>
        <fullName evidence="1">Uncharacterized protein</fullName>
    </submittedName>
</protein>
<gene>
    <name evidence="1" type="ORF">HPB49_010660</name>
</gene>
<sequence>MRIILQNCESLGTVVLHSAGTLLPNDIRALETLKCLKVFSISRYIRIEDHVLQQVCASCPMIERLELSSEFIRHASTWESLQALKQLTCLSLTRISTSGLLNMSMACPSLQSLKISSVQNDNNVTVAQALETFHKLRILSVDGDCGTRWFDFRFRLPPELERFDVQQLQMDEQLIGHLVKRCGEKLRHVTISARTLTQNALNMLHDCKKLEGITVCGVCSDDMMLKLVYTLPKLVRVEINFPGEATDAVSQMKTLVDIRDKSGRGHTRLVLTAHFRSYAAGLDMIRAVHNLKEFLVLNTCFSDNEVRDLEGQCSWMSGWKTAWVPTGSRKLYTVQTCIPLISKTLKYLVVNVYEE</sequence>
<proteinExistence type="predicted"/>
<accession>A0ACB8DZD3</accession>
<dbReference type="EMBL" id="CM023470">
    <property type="protein sequence ID" value="KAH7979704.1"/>
    <property type="molecule type" value="Genomic_DNA"/>
</dbReference>
<comment type="caution">
    <text evidence="1">The sequence shown here is derived from an EMBL/GenBank/DDBJ whole genome shotgun (WGS) entry which is preliminary data.</text>
</comment>
<evidence type="ECO:0000313" key="1">
    <source>
        <dbReference type="EMBL" id="KAH7979704.1"/>
    </source>
</evidence>
<reference evidence="1" key="1">
    <citation type="submission" date="2020-05" db="EMBL/GenBank/DDBJ databases">
        <title>Large-scale comparative analyses of tick genomes elucidate their genetic diversity and vector capacities.</title>
        <authorList>
            <person name="Jia N."/>
            <person name="Wang J."/>
            <person name="Shi W."/>
            <person name="Du L."/>
            <person name="Sun Y."/>
            <person name="Zhan W."/>
            <person name="Jiang J."/>
            <person name="Wang Q."/>
            <person name="Zhang B."/>
            <person name="Ji P."/>
            <person name="Sakyi L.B."/>
            <person name="Cui X."/>
            <person name="Yuan T."/>
            <person name="Jiang B."/>
            <person name="Yang W."/>
            <person name="Lam T.T.-Y."/>
            <person name="Chang Q."/>
            <person name="Ding S."/>
            <person name="Wang X."/>
            <person name="Zhu J."/>
            <person name="Ruan X."/>
            <person name="Zhao L."/>
            <person name="Wei J."/>
            <person name="Que T."/>
            <person name="Du C."/>
            <person name="Cheng J."/>
            <person name="Dai P."/>
            <person name="Han X."/>
            <person name="Huang E."/>
            <person name="Gao Y."/>
            <person name="Liu J."/>
            <person name="Shao H."/>
            <person name="Ye R."/>
            <person name="Li L."/>
            <person name="Wei W."/>
            <person name="Wang X."/>
            <person name="Wang C."/>
            <person name="Yang T."/>
            <person name="Huo Q."/>
            <person name="Li W."/>
            <person name="Guo W."/>
            <person name="Chen H."/>
            <person name="Zhou L."/>
            <person name="Ni X."/>
            <person name="Tian J."/>
            <person name="Zhou Y."/>
            <person name="Sheng Y."/>
            <person name="Liu T."/>
            <person name="Pan Y."/>
            <person name="Xia L."/>
            <person name="Li J."/>
            <person name="Zhao F."/>
            <person name="Cao W."/>
        </authorList>
    </citation>
    <scope>NUCLEOTIDE SEQUENCE</scope>
    <source>
        <strain evidence="1">Dsil-2018</strain>
    </source>
</reference>